<keyword evidence="2" id="KW-1185">Reference proteome</keyword>
<protein>
    <submittedName>
        <fullName evidence="1">Uncharacterized protein</fullName>
    </submittedName>
</protein>
<organism evidence="1 2">
    <name type="scientific">Armillaria borealis</name>
    <dbReference type="NCBI Taxonomy" id="47425"/>
    <lineage>
        <taxon>Eukaryota</taxon>
        <taxon>Fungi</taxon>
        <taxon>Dikarya</taxon>
        <taxon>Basidiomycota</taxon>
        <taxon>Agaricomycotina</taxon>
        <taxon>Agaricomycetes</taxon>
        <taxon>Agaricomycetidae</taxon>
        <taxon>Agaricales</taxon>
        <taxon>Marasmiineae</taxon>
        <taxon>Physalacriaceae</taxon>
        <taxon>Armillaria</taxon>
    </lineage>
</organism>
<evidence type="ECO:0000313" key="1">
    <source>
        <dbReference type="EMBL" id="KAK0439198.1"/>
    </source>
</evidence>
<name>A0AA39JEM7_9AGAR</name>
<dbReference type="Proteomes" id="UP001175226">
    <property type="component" value="Unassembled WGS sequence"/>
</dbReference>
<comment type="caution">
    <text evidence="1">The sequence shown here is derived from an EMBL/GenBank/DDBJ whole genome shotgun (WGS) entry which is preliminary data.</text>
</comment>
<sequence length="214" mass="24786">MASAMLSINMLKMDRDVQFSWTYCLRDARKMRYLLLISVLQNCWDVKNALAFGIGSHFSSSQFHVSRFPKSVPIFWLSKNLKQTGRKGGSLFYYPVVLLNRRTRSSKSIHFGTKRRLFTFCFIRFFDACTSVTARYLLSPMTSPRISILASENIQGDNYKIFKERNRTRSLMANIADNRQSLVCQDRELQRDDSDGMTRLLNVEPPYLKGFTGS</sequence>
<reference evidence="1" key="1">
    <citation type="submission" date="2023-06" db="EMBL/GenBank/DDBJ databases">
        <authorList>
            <consortium name="Lawrence Berkeley National Laboratory"/>
            <person name="Ahrendt S."/>
            <person name="Sahu N."/>
            <person name="Indic B."/>
            <person name="Wong-Bajracharya J."/>
            <person name="Merenyi Z."/>
            <person name="Ke H.-M."/>
            <person name="Monk M."/>
            <person name="Kocsube S."/>
            <person name="Drula E."/>
            <person name="Lipzen A."/>
            <person name="Balint B."/>
            <person name="Henrissat B."/>
            <person name="Andreopoulos B."/>
            <person name="Martin F.M."/>
            <person name="Harder C.B."/>
            <person name="Rigling D."/>
            <person name="Ford K.L."/>
            <person name="Foster G.D."/>
            <person name="Pangilinan J."/>
            <person name="Papanicolaou A."/>
            <person name="Barry K."/>
            <person name="LaButti K."/>
            <person name="Viragh M."/>
            <person name="Koriabine M."/>
            <person name="Yan M."/>
            <person name="Riley R."/>
            <person name="Champramary S."/>
            <person name="Plett K.L."/>
            <person name="Tsai I.J."/>
            <person name="Slot J."/>
            <person name="Sipos G."/>
            <person name="Plett J."/>
            <person name="Nagy L.G."/>
            <person name="Grigoriev I.V."/>
        </authorList>
    </citation>
    <scope>NUCLEOTIDE SEQUENCE</scope>
    <source>
        <strain evidence="1">FPL87.14</strain>
    </source>
</reference>
<gene>
    <name evidence="1" type="ORF">EV421DRAFT_875089</name>
</gene>
<dbReference type="AlphaFoldDB" id="A0AA39JEM7"/>
<evidence type="ECO:0000313" key="2">
    <source>
        <dbReference type="Proteomes" id="UP001175226"/>
    </source>
</evidence>
<proteinExistence type="predicted"/>
<dbReference type="EMBL" id="JAUEPT010000039">
    <property type="protein sequence ID" value="KAK0439198.1"/>
    <property type="molecule type" value="Genomic_DNA"/>
</dbReference>
<accession>A0AA39JEM7</accession>